<gene>
    <name evidence="1" type="ORF">IC620_15035</name>
</gene>
<keyword evidence="2" id="KW-1185">Reference proteome</keyword>
<proteinExistence type="predicted"/>
<dbReference type="RefSeq" id="WP_191142658.1">
    <property type="nucleotide sequence ID" value="NZ_JACXAH010000032.1"/>
</dbReference>
<sequence>MIVRINRIKNSNSRGTIVEVASDYGTIEATWMGEVPDLQKLYDVEFDIPIKLRWGNEIKKSNHNSYSIYSFSESTCLIGKIVSSDRVDNCTLFKIGNSNVLLETIGEVYEAGSMIEVTTPEVLLYNTHV</sequence>
<reference evidence="2" key="1">
    <citation type="submission" date="2022-10" db="EMBL/GenBank/DDBJ databases">
        <title>A novel bacterium of genus Hazenella, isolated from South China Sea.</title>
        <authorList>
            <person name="Huang H."/>
            <person name="Mo K."/>
            <person name="Hu Y."/>
        </authorList>
    </citation>
    <scope>NUCLEOTIDE SEQUENCE [LARGE SCALE GENOMIC DNA]</scope>
    <source>
        <strain evidence="2">IB182357</strain>
    </source>
</reference>
<protein>
    <submittedName>
        <fullName evidence="1">Uncharacterized protein</fullName>
    </submittedName>
</protein>
<evidence type="ECO:0000313" key="2">
    <source>
        <dbReference type="Proteomes" id="UP000661691"/>
    </source>
</evidence>
<name>A0A926ND76_9BACL</name>
<dbReference type="Proteomes" id="UP000661691">
    <property type="component" value="Unassembled WGS sequence"/>
</dbReference>
<comment type="caution">
    <text evidence="1">The sequence shown here is derived from an EMBL/GenBank/DDBJ whole genome shotgun (WGS) entry which is preliminary data.</text>
</comment>
<dbReference type="AlphaFoldDB" id="A0A926ND76"/>
<dbReference type="EMBL" id="JACXAH010000032">
    <property type="protein sequence ID" value="MBD1373660.1"/>
    <property type="molecule type" value="Genomic_DNA"/>
</dbReference>
<organism evidence="1 2">
    <name type="scientific">Polycladospora coralii</name>
    <dbReference type="NCBI Taxonomy" id="2771432"/>
    <lineage>
        <taxon>Bacteria</taxon>
        <taxon>Bacillati</taxon>
        <taxon>Bacillota</taxon>
        <taxon>Bacilli</taxon>
        <taxon>Bacillales</taxon>
        <taxon>Thermoactinomycetaceae</taxon>
        <taxon>Polycladospora</taxon>
    </lineage>
</organism>
<evidence type="ECO:0000313" key="1">
    <source>
        <dbReference type="EMBL" id="MBD1373660.1"/>
    </source>
</evidence>
<accession>A0A926ND76</accession>